<proteinExistence type="predicted"/>
<name>A0A635J6H0_SALDZ</name>
<evidence type="ECO:0000313" key="4">
    <source>
        <dbReference type="EMBL" id="EDH7455549.1"/>
    </source>
</evidence>
<gene>
    <name evidence="4" type="ORF">B4V94_08760</name>
</gene>
<dbReference type="SUPFAM" id="SSF51126">
    <property type="entry name" value="Pectin lyase-like"/>
    <property type="match status" value="1"/>
</dbReference>
<accession>A0A635J6H0</accession>
<dbReference type="InterPro" id="IPR036709">
    <property type="entry name" value="Autotransporte_beta_dom_sf"/>
</dbReference>
<dbReference type="Gene3D" id="2.160.20.20">
    <property type="match status" value="1"/>
</dbReference>
<dbReference type="PROSITE" id="PS51208">
    <property type="entry name" value="AUTOTRANSPORTER"/>
    <property type="match status" value="1"/>
</dbReference>
<feature type="chain" id="PRO_5026354473" evidence="2">
    <location>
        <begin position="22"/>
        <end position="774"/>
    </location>
</feature>
<comment type="caution">
    <text evidence="4">The sequence shown here is derived from an EMBL/GenBank/DDBJ whole genome shotgun (WGS) entry which is preliminary data.</text>
</comment>
<dbReference type="InterPro" id="IPR004899">
    <property type="entry name" value="Pertactin_central"/>
</dbReference>
<dbReference type="InterPro" id="IPR003991">
    <property type="entry name" value="Pertactin_virulence_factor"/>
</dbReference>
<dbReference type="PANTHER" id="PTHR35037:SF7">
    <property type="entry name" value="AUTOTRANSPORTER"/>
    <property type="match status" value="1"/>
</dbReference>
<dbReference type="InterPro" id="IPR011050">
    <property type="entry name" value="Pectin_lyase_fold/virulence"/>
</dbReference>
<dbReference type="InterPro" id="IPR051551">
    <property type="entry name" value="Autotransporter_adhesion"/>
</dbReference>
<evidence type="ECO:0000259" key="3">
    <source>
        <dbReference type="PROSITE" id="PS51208"/>
    </source>
</evidence>
<dbReference type="Pfam" id="PF03212">
    <property type="entry name" value="Pertactin"/>
    <property type="match status" value="1"/>
</dbReference>
<dbReference type="InterPro" id="IPR012332">
    <property type="entry name" value="Autotransporter_pectin_lyase_C"/>
</dbReference>
<reference evidence="4" key="1">
    <citation type="submission" date="2018-07" db="EMBL/GenBank/DDBJ databases">
        <authorList>
            <consortium name="PulseNet: The National Subtyping Network for Foodborne Disease Surveillance"/>
            <person name="Tarr C.L."/>
            <person name="Trees E."/>
            <person name="Katz L.S."/>
            <person name="Carleton-Romer H.A."/>
            <person name="Stroika S."/>
            <person name="Kucerova Z."/>
            <person name="Roache K.F."/>
            <person name="Sabol A.L."/>
            <person name="Besser J."/>
            <person name="Gerner-Smidt P."/>
        </authorList>
    </citation>
    <scope>NUCLEOTIDE SEQUENCE</scope>
    <source>
        <strain evidence="4">PNUSAS008615</strain>
    </source>
</reference>
<protein>
    <submittedName>
        <fullName evidence="4">Autotransporter outer membrane beta-barrel domain-containing protein</fullName>
    </submittedName>
</protein>
<feature type="signal peptide" evidence="2">
    <location>
        <begin position="1"/>
        <end position="21"/>
    </location>
</feature>
<dbReference type="GO" id="GO:0019867">
    <property type="term" value="C:outer membrane"/>
    <property type="evidence" value="ECO:0007669"/>
    <property type="project" value="InterPro"/>
</dbReference>
<dbReference type="NCBIfam" id="TIGR01414">
    <property type="entry name" value="autotrans_barl"/>
    <property type="match status" value="1"/>
</dbReference>
<dbReference type="PANTHER" id="PTHR35037">
    <property type="entry name" value="C-TERMINAL REGION OF AIDA-LIKE PROTEIN"/>
    <property type="match status" value="1"/>
</dbReference>
<sequence>MKLAPYLITLTLPFISLSARADYHTQINAGNTVSGEIVDGSKGDQHVYGTLADSIITGPYAWSYVGDGGQTNNIMVTDRGELFLEPGGSAYGTQIATDGELQVNGYAENTYIGNGGQVYVNAGKNGVEDPSQGGLIVNTTIGAGGLMVNRYGIDTNTTVEAGGELDTGWNYPYEIRNTAISRNAVIQNGGIQQVSNGGTSEGSRVDDGGTLIVTGTWHYNVVTDTQPSAWYRGTADDTAVYGTMQNQGGLDENTTVQSGGQYTLGGNGLSQQITVAQGGRAQINDGALDSFWLYGIMDVSSQATLTGTGSMDSSGELVLNEGAKTSDLTLALDGVLSLQNGSDAGPHNYQIAGLEMDGGTVLFDPTSFATLDMETLSGSGNFWMNTNIAAQQGDMINVSGEANGDFGIWINDTGESPTDPQSLQVIQTRGGDAQFTLLNPNQQVDIGTWEYGLTPDGQGNWSLTPQVTPTPSTEAVLAMANVTPTIFQAEASTLQTRLDVTRSRPHQGELWAQALSNSFDVNRTGNAAYRQRLGGLMMGYDKSLSHQTGLLTLGIAGGYSRSDLDLANNSDGLVDSYNAALYASYYDQSRFWLDGMLKGNLFNQHLNARMSSGGHADGSYTIPGMGGSLIAGYDAKFARTTLSPFIGFTGFISQSDDYRMSNGMQAYPGTAKSALGQVGFRLRQNITTHNGMQFVPWLKVALEQEFVHNNPVRVNDDNFNNDIAGTRGSYQAGISAVLTPHTHIYASINYEKGDGMESPWTGNAGFKLPLLITP</sequence>
<feature type="domain" description="Autotransporter" evidence="3">
    <location>
        <begin position="503"/>
        <end position="770"/>
    </location>
</feature>
<dbReference type="SUPFAM" id="SSF103515">
    <property type="entry name" value="Autotransporter"/>
    <property type="match status" value="1"/>
</dbReference>
<dbReference type="SMART" id="SM00869">
    <property type="entry name" value="Autotransporter"/>
    <property type="match status" value="1"/>
</dbReference>
<dbReference type="InterPro" id="IPR005546">
    <property type="entry name" value="Autotransporte_beta"/>
</dbReference>
<dbReference type="PRINTS" id="PR01484">
    <property type="entry name" value="PRTACTNFAMLY"/>
</dbReference>
<dbReference type="Pfam" id="PF03797">
    <property type="entry name" value="Autotransporter"/>
    <property type="match status" value="1"/>
</dbReference>
<dbReference type="CDD" id="cd01343">
    <property type="entry name" value="PL1_Passenger_AT"/>
    <property type="match status" value="1"/>
</dbReference>
<dbReference type="InterPro" id="IPR006315">
    <property type="entry name" value="OM_autotransptr_brl_dom"/>
</dbReference>
<dbReference type="EMBL" id="AAMIRF010000008">
    <property type="protein sequence ID" value="EDH7455549.1"/>
    <property type="molecule type" value="Genomic_DNA"/>
</dbReference>
<dbReference type="AlphaFoldDB" id="A0A635J6H0"/>
<evidence type="ECO:0000256" key="2">
    <source>
        <dbReference type="SAM" id="SignalP"/>
    </source>
</evidence>
<organism evidence="4">
    <name type="scientific">Salmonella diarizonae</name>
    <dbReference type="NCBI Taxonomy" id="59204"/>
    <lineage>
        <taxon>Bacteria</taxon>
        <taxon>Pseudomonadati</taxon>
        <taxon>Pseudomonadota</taxon>
        <taxon>Gammaproteobacteria</taxon>
        <taxon>Enterobacterales</taxon>
        <taxon>Enterobacteriaceae</taxon>
        <taxon>Salmonella</taxon>
    </lineage>
</organism>
<dbReference type="Gene3D" id="2.40.128.130">
    <property type="entry name" value="Autotransporter beta-domain"/>
    <property type="match status" value="1"/>
</dbReference>
<evidence type="ECO:0000256" key="1">
    <source>
        <dbReference type="ARBA" id="ARBA00022729"/>
    </source>
</evidence>
<keyword evidence="1 2" id="KW-0732">Signal</keyword>